<dbReference type="RefSeq" id="WP_086744390.1">
    <property type="nucleotide sequence ID" value="NZ_MWPV01000003.1"/>
</dbReference>
<protein>
    <recommendedName>
        <fullName evidence="4">DUF3087 domain-containing protein</fullName>
    </recommendedName>
</protein>
<evidence type="ECO:0008006" key="4">
    <source>
        <dbReference type="Google" id="ProtNLM"/>
    </source>
</evidence>
<keyword evidence="3" id="KW-1185">Reference proteome</keyword>
<dbReference type="AlphaFoldDB" id="A0A244CQG4"/>
<feature type="transmembrane region" description="Helical" evidence="1">
    <location>
        <begin position="49"/>
        <end position="68"/>
    </location>
</feature>
<sequence length="168" mass="19108">MQLQEVDKPRYRKHLNIIIVAAIIGLSVLSLSISQTLIALFPSEDGTHFHWNLFGVICGSLLIGAGIGKYKDHSFMIEVVYVWHLKQALNQITRKLQKVKDAVAQGDVSAMHALHFYYSGNRQLWQLDDNMITMDELAIWQAELDVQAQKYNVTLDLALYDPLILKSL</sequence>
<keyword evidence="1" id="KW-1133">Transmembrane helix</keyword>
<evidence type="ECO:0000313" key="2">
    <source>
        <dbReference type="EMBL" id="OUL57808.1"/>
    </source>
</evidence>
<dbReference type="EMBL" id="MWPV01000003">
    <property type="protein sequence ID" value="OUL57808.1"/>
    <property type="molecule type" value="Genomic_DNA"/>
</dbReference>
<keyword evidence="1" id="KW-0472">Membrane</keyword>
<reference evidence="2 3" key="1">
    <citation type="submission" date="2017-02" db="EMBL/GenBank/DDBJ databases">
        <title>Pseudoalteromonas ulvae TC14 Genome.</title>
        <authorList>
            <person name="Molmeret M."/>
        </authorList>
    </citation>
    <scope>NUCLEOTIDE SEQUENCE [LARGE SCALE GENOMIC DNA]</scope>
    <source>
        <strain evidence="2">TC14</strain>
    </source>
</reference>
<keyword evidence="1" id="KW-0812">Transmembrane</keyword>
<dbReference type="OrthoDB" id="6118114at2"/>
<organism evidence="2 3">
    <name type="scientific">Pseudoalteromonas ulvae</name>
    <dbReference type="NCBI Taxonomy" id="107327"/>
    <lineage>
        <taxon>Bacteria</taxon>
        <taxon>Pseudomonadati</taxon>
        <taxon>Pseudomonadota</taxon>
        <taxon>Gammaproteobacteria</taxon>
        <taxon>Alteromonadales</taxon>
        <taxon>Pseudoalteromonadaceae</taxon>
        <taxon>Pseudoalteromonas</taxon>
    </lineage>
</organism>
<dbReference type="Proteomes" id="UP000194841">
    <property type="component" value="Unassembled WGS sequence"/>
</dbReference>
<dbReference type="InterPro" id="IPR021438">
    <property type="entry name" value="DUF3087"/>
</dbReference>
<comment type="caution">
    <text evidence="2">The sequence shown here is derived from an EMBL/GenBank/DDBJ whole genome shotgun (WGS) entry which is preliminary data.</text>
</comment>
<evidence type="ECO:0000256" key="1">
    <source>
        <dbReference type="SAM" id="Phobius"/>
    </source>
</evidence>
<gene>
    <name evidence="2" type="ORF">B1199_12195</name>
</gene>
<feature type="transmembrane region" description="Helical" evidence="1">
    <location>
        <begin position="17"/>
        <end position="43"/>
    </location>
</feature>
<name>A0A244CQG4_PSEDV</name>
<accession>A0A244CQG4</accession>
<evidence type="ECO:0000313" key="3">
    <source>
        <dbReference type="Proteomes" id="UP000194841"/>
    </source>
</evidence>
<dbReference type="Pfam" id="PF11286">
    <property type="entry name" value="DUF3087"/>
    <property type="match status" value="1"/>
</dbReference>
<proteinExistence type="predicted"/>